<reference evidence="2" key="1">
    <citation type="submission" date="2025-08" db="UniProtKB">
        <authorList>
            <consortium name="Ensembl"/>
        </authorList>
    </citation>
    <scope>IDENTIFICATION</scope>
</reference>
<dbReference type="Gene3D" id="3.90.470.40">
    <property type="entry name" value="RTP801-like"/>
    <property type="match status" value="1"/>
</dbReference>
<keyword evidence="3" id="KW-1185">Reference proteome</keyword>
<reference evidence="2" key="2">
    <citation type="submission" date="2025-09" db="UniProtKB">
        <authorList>
            <consortium name="Ensembl"/>
        </authorList>
    </citation>
    <scope>IDENTIFICATION</scope>
</reference>
<dbReference type="AlphaFoldDB" id="A0AAY4CJ53"/>
<protein>
    <submittedName>
        <fullName evidence="2">Uncharacterized protein</fullName>
    </submittedName>
</protein>
<organism evidence="2 3">
    <name type="scientific">Denticeps clupeoides</name>
    <name type="common">denticle herring</name>
    <dbReference type="NCBI Taxonomy" id="299321"/>
    <lineage>
        <taxon>Eukaryota</taxon>
        <taxon>Metazoa</taxon>
        <taxon>Chordata</taxon>
        <taxon>Craniata</taxon>
        <taxon>Vertebrata</taxon>
        <taxon>Euteleostomi</taxon>
        <taxon>Actinopterygii</taxon>
        <taxon>Neopterygii</taxon>
        <taxon>Teleostei</taxon>
        <taxon>Clupei</taxon>
        <taxon>Clupeiformes</taxon>
        <taxon>Denticipitoidei</taxon>
        <taxon>Denticipitidae</taxon>
        <taxon>Denticeps</taxon>
    </lineage>
</organism>
<name>A0AAY4CJ53_9TELE</name>
<dbReference type="Proteomes" id="UP000694580">
    <property type="component" value="Unplaced"/>
</dbReference>
<feature type="region of interest" description="Disordered" evidence="1">
    <location>
        <begin position="1"/>
        <end position="24"/>
    </location>
</feature>
<sequence length="138" mass="14822">MGSEDEQRSNCKLEQSESEDFHRSDSRRIEGCLSQAKTSCLGCQELLLPRSLSADEPCGVRGALVRLFLLEATDALQELGHPGRGGPQLTPPRGCPCCSGPDVDSWPRGGGPSGRRSTHHTPILIILYSTAVIINPPS</sequence>
<evidence type="ECO:0000313" key="3">
    <source>
        <dbReference type="Proteomes" id="UP000694580"/>
    </source>
</evidence>
<evidence type="ECO:0000313" key="2">
    <source>
        <dbReference type="Ensembl" id="ENSDCDP00010033182.1"/>
    </source>
</evidence>
<evidence type="ECO:0000256" key="1">
    <source>
        <dbReference type="SAM" id="MobiDB-lite"/>
    </source>
</evidence>
<dbReference type="Ensembl" id="ENSDCDT00010041166.1">
    <property type="protein sequence ID" value="ENSDCDP00010033182.1"/>
    <property type="gene ID" value="ENSDCDG00010021200.1"/>
</dbReference>
<proteinExistence type="predicted"/>
<gene>
    <name evidence="2" type="primary">NAA38</name>
</gene>
<accession>A0AAY4CJ53</accession>
<dbReference type="InterPro" id="IPR038281">
    <property type="entry name" value="RTP801-like_C_sf"/>
</dbReference>